<keyword evidence="1" id="KW-0472">Membrane</keyword>
<evidence type="ECO:0000313" key="3">
    <source>
        <dbReference type="Proteomes" id="UP001221558"/>
    </source>
</evidence>
<dbReference type="EMBL" id="CP117880">
    <property type="protein sequence ID" value="WDF70479.1"/>
    <property type="molecule type" value="Genomic_DNA"/>
</dbReference>
<protein>
    <submittedName>
        <fullName evidence="2">Uncharacterized protein</fullName>
    </submittedName>
</protein>
<keyword evidence="1" id="KW-0812">Transmembrane</keyword>
<feature type="transmembrane region" description="Helical" evidence="1">
    <location>
        <begin position="57"/>
        <end position="75"/>
    </location>
</feature>
<dbReference type="Proteomes" id="UP001221558">
    <property type="component" value="Chromosome"/>
</dbReference>
<accession>A0ABY7WPK2</accession>
<name>A0ABY7WPK2_9SPHI</name>
<evidence type="ECO:0000313" key="2">
    <source>
        <dbReference type="EMBL" id="WDF70479.1"/>
    </source>
</evidence>
<feature type="transmembrane region" description="Helical" evidence="1">
    <location>
        <begin position="80"/>
        <end position="98"/>
    </location>
</feature>
<gene>
    <name evidence="2" type="ORF">PQ465_08925</name>
</gene>
<proteinExistence type="predicted"/>
<reference evidence="2 3" key="1">
    <citation type="submission" date="2023-02" db="EMBL/GenBank/DDBJ databases">
        <title>Genome sequence of Sphingobacterium sp. KACC 22765.</title>
        <authorList>
            <person name="Kim S."/>
            <person name="Heo J."/>
            <person name="Kwon S.-W."/>
        </authorList>
    </citation>
    <scope>NUCLEOTIDE SEQUENCE [LARGE SCALE GENOMIC DNA]</scope>
    <source>
        <strain evidence="2 3">KACC 22765</strain>
    </source>
</reference>
<organism evidence="2 3">
    <name type="scientific">Sphingobacterium oryzagri</name>
    <dbReference type="NCBI Taxonomy" id="3025669"/>
    <lineage>
        <taxon>Bacteria</taxon>
        <taxon>Pseudomonadati</taxon>
        <taxon>Bacteroidota</taxon>
        <taxon>Sphingobacteriia</taxon>
        <taxon>Sphingobacteriales</taxon>
        <taxon>Sphingobacteriaceae</taxon>
        <taxon>Sphingobacterium</taxon>
    </lineage>
</organism>
<sequence length="202" mass="23361">MRILLILVLLAVLLYYLSRRFFMNGPSTAVVHAQQPQRLQLVDSTAQLIARTTRNTLITVGIGIVLFLVLLLLGFKIKILWIGLPLSLYLIGQLFVYSNHVKVLKAQRIFFDPDLAEVLVNYSDGQHIQFNLLRDVKEVSEIKSVQSNKGTLFGYYKLRLQHHTLYVPYLIEEHRTLINKQFFDCINTNFKISVETKLFPII</sequence>
<keyword evidence="1" id="KW-1133">Transmembrane helix</keyword>
<dbReference type="RefSeq" id="WP_274269185.1">
    <property type="nucleotide sequence ID" value="NZ_CP117880.1"/>
</dbReference>
<evidence type="ECO:0000256" key="1">
    <source>
        <dbReference type="SAM" id="Phobius"/>
    </source>
</evidence>
<keyword evidence="3" id="KW-1185">Reference proteome</keyword>